<feature type="compositionally biased region" description="Basic and acidic residues" evidence="1">
    <location>
        <begin position="102"/>
        <end position="112"/>
    </location>
</feature>
<feature type="region of interest" description="Disordered" evidence="1">
    <location>
        <begin position="80"/>
        <end position="112"/>
    </location>
</feature>
<reference evidence="2 3" key="1">
    <citation type="journal article" date="2019" name="Int. J. Syst. Evol. Microbiol.">
        <title>The Draft Whole-Genome Sequence of the Antibiotic Producer Empedobacter haloabium ATCC 31962 Provides Indications for Its Taxonomic Reclassification.</title>
        <authorList>
            <person name="Miess H."/>
            <person name="Arlt P."/>
            <person name="Apel A.K."/>
            <person name="Weber T."/>
            <person name="Nieselt K."/>
            <person name="Hanssen F."/>
            <person name="Czemmel S."/>
            <person name="Nahnsen S."/>
            <person name="Gross H."/>
        </authorList>
    </citation>
    <scope>NUCLEOTIDE SEQUENCE [LARGE SCALE GENOMIC DNA]</scope>
    <source>
        <strain evidence="2 3">ATCC 31962</strain>
    </source>
</reference>
<proteinExistence type="predicted"/>
<gene>
    <name evidence="2" type="ORF">E7V67_002980</name>
</gene>
<dbReference type="Proteomes" id="UP000321323">
    <property type="component" value="Chromosome"/>
</dbReference>
<name>A0ABZ1UPW4_9BURK</name>
<protein>
    <submittedName>
        <fullName evidence="2">Uncharacterized protein</fullName>
    </submittedName>
</protein>
<evidence type="ECO:0000313" key="2">
    <source>
        <dbReference type="EMBL" id="WUR14086.1"/>
    </source>
</evidence>
<keyword evidence="3" id="KW-1185">Reference proteome</keyword>
<accession>A0ABZ1UPW4</accession>
<organism evidence="2 3">
    <name type="scientific">[Empedobacter] haloabium</name>
    <dbReference type="NCBI Taxonomy" id="592317"/>
    <lineage>
        <taxon>Bacteria</taxon>
        <taxon>Pseudomonadati</taxon>
        <taxon>Pseudomonadota</taxon>
        <taxon>Betaproteobacteria</taxon>
        <taxon>Burkholderiales</taxon>
        <taxon>Oxalobacteraceae</taxon>
        <taxon>Telluria group</taxon>
        <taxon>Telluria group incertae sedis</taxon>
    </lineage>
</organism>
<evidence type="ECO:0000256" key="1">
    <source>
        <dbReference type="SAM" id="MobiDB-lite"/>
    </source>
</evidence>
<dbReference type="EMBL" id="CP136508">
    <property type="protein sequence ID" value="WUR14086.1"/>
    <property type="molecule type" value="Genomic_DNA"/>
</dbReference>
<sequence length="112" mass="12143">MTGSYRPIPLAQVQPGMTLSDELLDMHGHVLLPEGTVLTEALLALMPRHGIDVLPIAQTGSDAAELAALERHRRERVDYLFRPPGSDDGGDPGPARASLHRLVHDYRADTAS</sequence>
<evidence type="ECO:0000313" key="3">
    <source>
        <dbReference type="Proteomes" id="UP000321323"/>
    </source>
</evidence>